<proteinExistence type="predicted"/>
<reference evidence="5 6" key="1">
    <citation type="journal article" date="2016" name="Genome Biol. Evol.">
        <title>Divergent and convergent evolution of fungal pathogenicity.</title>
        <authorList>
            <person name="Shang Y."/>
            <person name="Xiao G."/>
            <person name="Zheng P."/>
            <person name="Cen K."/>
            <person name="Zhan S."/>
            <person name="Wang C."/>
        </authorList>
    </citation>
    <scope>NUCLEOTIDE SEQUENCE [LARGE SCALE GENOMIC DNA]</scope>
    <source>
        <strain evidence="5 6">ARSEF 2679</strain>
    </source>
</reference>
<evidence type="ECO:0000259" key="4">
    <source>
        <dbReference type="Pfam" id="PF24564"/>
    </source>
</evidence>
<organism evidence="5 6">
    <name type="scientific">Cordyceps fumosorosea (strain ARSEF 2679)</name>
    <name type="common">Isaria fumosorosea</name>
    <dbReference type="NCBI Taxonomy" id="1081104"/>
    <lineage>
        <taxon>Eukaryota</taxon>
        <taxon>Fungi</taxon>
        <taxon>Dikarya</taxon>
        <taxon>Ascomycota</taxon>
        <taxon>Pezizomycotina</taxon>
        <taxon>Sordariomycetes</taxon>
        <taxon>Hypocreomycetidae</taxon>
        <taxon>Hypocreales</taxon>
        <taxon>Cordycipitaceae</taxon>
        <taxon>Cordyceps</taxon>
    </lineage>
</organism>
<dbReference type="InterPro" id="IPR056024">
    <property type="entry name" value="DUF7605"/>
</dbReference>
<dbReference type="InterPro" id="IPR045063">
    <property type="entry name" value="Dynamin_N"/>
</dbReference>
<keyword evidence="6" id="KW-1185">Reference proteome</keyword>
<dbReference type="Proteomes" id="UP000076744">
    <property type="component" value="Unassembled WGS sequence"/>
</dbReference>
<dbReference type="Pfam" id="PF00350">
    <property type="entry name" value="Dynamin_N"/>
    <property type="match status" value="1"/>
</dbReference>
<dbReference type="SUPFAM" id="SSF52540">
    <property type="entry name" value="P-loop containing nucleoside triphosphate hydrolases"/>
    <property type="match status" value="1"/>
</dbReference>
<dbReference type="Gene3D" id="3.40.50.300">
    <property type="entry name" value="P-loop containing nucleotide triphosphate hydrolases"/>
    <property type="match status" value="1"/>
</dbReference>
<gene>
    <name evidence="5" type="ORF">ISF_09780</name>
</gene>
<dbReference type="OrthoDB" id="4869437at2759"/>
<dbReference type="RefSeq" id="XP_018699430.1">
    <property type="nucleotide sequence ID" value="XM_018853381.1"/>
</dbReference>
<dbReference type="InterPro" id="IPR027417">
    <property type="entry name" value="P-loop_NTPase"/>
</dbReference>
<feature type="region of interest" description="Disordered" evidence="2">
    <location>
        <begin position="1"/>
        <end position="75"/>
    </location>
</feature>
<sequence length="971" mass="108471">MTKINLYPNANIPPRDERDLPLPSTESPPAPFLFGSRSSSTSENEFSFRTPSISVSPIPNPERREYTTSPIPSARDYTSTQLCDAVAQLGVNGNGGLSDFQDLSSALNDESFAETPRAARPGLTVLPEDGDRSRGSTRRRSSSNIKRYDVSVEEPPRDVFNSPEFQSALLGTKALAGELAEVLSSSPLHREEDSKMHELHKTAVALADFRPTATRVVGFVGGAGAGKSSVLNSLLDEGDLVKSGSAGGACTCAATEFHYHDSDTISIEVQLFDEDALLEQQMQLLKYYRHFHLECPSEDDRDYFYELAMLATDTFSSLFQSQLPSQNTLLNEDEGRMKRTFKRLITELRPPSSHTVMTGLTKEACSEKLTELTSTPASSAGDSATRAAVWPYIEKIRVFLNAQILKKGLILVDLPGLRDINSARRNITEVYIRNCNEIFAVCPASRASDDETIQEIFRMAEHLESISIICTNSEVQSLPTSSLAINGKECQKDWPGERAATIKKQLKAIEKHRKNIEQLKEDLDEELQNFPDEENRFHEDNRRINKLRESILKSQKTEESCQFELQSFLIKCRNGDLVKSLHRKYRTGPASADTKVFCVSNTLYQEKRQAKIEIALPYLKLSGIIDLRRHCVSIVSANQHRAASAFMKTDVPKLLAAIDLWVQSGVNTWDGEIRAAVRSALDDTLNHRAPSQQISKVLCQIFKAEVYDRRRVNEWSESAYSAASQWSVWYHSTYSAFCRQYGNYSTPAAGHHDWNGEANRQMAQDMKTPWQTFVSFVQAEETRIAELLTTSTDSVLDSLDNHPIGILATMSPLRHALDLEQSILLDTVQNAHERANLQLRKLRTDAFSSLRTSYIGVAMESSYDACNYESGTGSDGRRKAIITGAFGNEALFDDIMQKLRTGFKELATTAQNDVTAAVKSYLSEIGKTMNLLRDENTAVESQRDIAFHERVSDALKTSQETLRDISRPIEA</sequence>
<keyword evidence="1" id="KW-0175">Coiled coil</keyword>
<dbReference type="EMBL" id="AZHB01000072">
    <property type="protein sequence ID" value="OAA41248.1"/>
    <property type="molecule type" value="Genomic_DNA"/>
</dbReference>
<feature type="region of interest" description="Disordered" evidence="2">
    <location>
        <begin position="111"/>
        <end position="148"/>
    </location>
</feature>
<evidence type="ECO:0000259" key="3">
    <source>
        <dbReference type="Pfam" id="PF00350"/>
    </source>
</evidence>
<dbReference type="PANTHER" id="PTHR36681">
    <property type="entry name" value="NUCLEAR GTPASE, GERMINAL CENTER-ASSOCIATED, TANDEM DUPLICATE 3"/>
    <property type="match status" value="1"/>
</dbReference>
<protein>
    <submittedName>
        <fullName evidence="5">Dynamin, GTPase domain protein</fullName>
    </submittedName>
</protein>
<name>A0A162J9E5_CORFA</name>
<evidence type="ECO:0000313" key="5">
    <source>
        <dbReference type="EMBL" id="OAA41248.1"/>
    </source>
</evidence>
<feature type="domain" description="DUF7605" evidence="4">
    <location>
        <begin position="710"/>
        <end position="892"/>
    </location>
</feature>
<evidence type="ECO:0000256" key="2">
    <source>
        <dbReference type="SAM" id="MobiDB-lite"/>
    </source>
</evidence>
<evidence type="ECO:0000256" key="1">
    <source>
        <dbReference type="SAM" id="Coils"/>
    </source>
</evidence>
<dbReference type="Pfam" id="PF24564">
    <property type="entry name" value="DUF7605"/>
    <property type="match status" value="1"/>
</dbReference>
<accession>A0A162J9E5</accession>
<feature type="domain" description="Dynamin N-terminal" evidence="3">
    <location>
        <begin position="217"/>
        <end position="468"/>
    </location>
</feature>
<evidence type="ECO:0000313" key="6">
    <source>
        <dbReference type="Proteomes" id="UP000076744"/>
    </source>
</evidence>
<dbReference type="PANTHER" id="PTHR36681:SF3">
    <property type="entry name" value="NUCLEAR GTPASE, GERMINAL CENTER-ASSOCIATED, TANDEM DUPLICATE 3"/>
    <property type="match status" value="1"/>
</dbReference>
<feature type="coiled-coil region" evidence="1">
    <location>
        <begin position="499"/>
        <end position="536"/>
    </location>
</feature>
<comment type="caution">
    <text evidence="5">The sequence shown here is derived from an EMBL/GenBank/DDBJ whole genome shotgun (WGS) entry which is preliminary data.</text>
</comment>
<dbReference type="GeneID" id="30026072"/>
<feature type="compositionally biased region" description="Low complexity" evidence="2">
    <location>
        <begin position="36"/>
        <end position="50"/>
    </location>
</feature>
<dbReference type="STRING" id="1081104.A0A162J9E5"/>
<dbReference type="AlphaFoldDB" id="A0A162J9E5"/>